<sequence length="198" mass="23016">MQNVDVTKASGCDGFGNRIIKLCAEGLCPSFTTLINRTFVLGKYPSQWKLANVIPLYKKENRHFKTNYRPVSLLPCLSKLCEKVAFKRLYDYLIEIGFLYRYQSGFRPGDSTVNQLLYIVHQIYLAFEQGKEVRVVYLDISKAFDRVWHRGLLKKLESLGICGSLLHWFESYLQDRMQRVVLEGQSSEWKKLYSGVPQ</sequence>
<evidence type="ECO:0000313" key="1">
    <source>
        <dbReference type="EMBL" id="CAB4024960.1"/>
    </source>
</evidence>
<dbReference type="EMBL" id="CACRXK020013329">
    <property type="protein sequence ID" value="CAB4024960.1"/>
    <property type="molecule type" value="Genomic_DNA"/>
</dbReference>
<dbReference type="CDD" id="cd01650">
    <property type="entry name" value="RT_nLTR_like"/>
    <property type="match status" value="1"/>
</dbReference>
<dbReference type="InterPro" id="IPR043502">
    <property type="entry name" value="DNA/RNA_pol_sf"/>
</dbReference>
<dbReference type="SUPFAM" id="SSF56672">
    <property type="entry name" value="DNA/RNA polymerases"/>
    <property type="match status" value="1"/>
</dbReference>
<dbReference type="OrthoDB" id="416454at2759"/>
<keyword evidence="2" id="KW-1185">Reference proteome</keyword>
<dbReference type="Pfam" id="PF00078">
    <property type="entry name" value="RVT_1"/>
    <property type="match status" value="1"/>
</dbReference>
<proteinExistence type="predicted"/>
<feature type="non-terminal residue" evidence="1">
    <location>
        <position position="198"/>
    </location>
</feature>
<accession>A0A7D9J9Q5</accession>
<dbReference type="InterPro" id="IPR000477">
    <property type="entry name" value="RT_dom"/>
</dbReference>
<dbReference type="AlphaFoldDB" id="A0A7D9J9Q5"/>
<gene>
    <name evidence="1" type="ORF">PACLA_8A017571</name>
</gene>
<organism evidence="1 2">
    <name type="scientific">Paramuricea clavata</name>
    <name type="common">Red gorgonian</name>
    <name type="synonym">Violescent sea-whip</name>
    <dbReference type="NCBI Taxonomy" id="317549"/>
    <lineage>
        <taxon>Eukaryota</taxon>
        <taxon>Metazoa</taxon>
        <taxon>Cnidaria</taxon>
        <taxon>Anthozoa</taxon>
        <taxon>Octocorallia</taxon>
        <taxon>Malacalcyonacea</taxon>
        <taxon>Plexauridae</taxon>
        <taxon>Paramuricea</taxon>
    </lineage>
</organism>
<protein>
    <submittedName>
        <fullName evidence="1">Uncharacterized protein</fullName>
    </submittedName>
</protein>
<dbReference type="PANTHER" id="PTHR19446">
    <property type="entry name" value="REVERSE TRANSCRIPTASES"/>
    <property type="match status" value="1"/>
</dbReference>
<dbReference type="Proteomes" id="UP001152795">
    <property type="component" value="Unassembled WGS sequence"/>
</dbReference>
<name>A0A7D9J9Q5_PARCT</name>
<evidence type="ECO:0000313" key="2">
    <source>
        <dbReference type="Proteomes" id="UP001152795"/>
    </source>
</evidence>
<reference evidence="1" key="1">
    <citation type="submission" date="2020-04" db="EMBL/GenBank/DDBJ databases">
        <authorList>
            <person name="Alioto T."/>
            <person name="Alioto T."/>
            <person name="Gomez Garrido J."/>
        </authorList>
    </citation>
    <scope>NUCLEOTIDE SEQUENCE</scope>
    <source>
        <strain evidence="1">A484AB</strain>
    </source>
</reference>
<comment type="caution">
    <text evidence="1">The sequence shown here is derived from an EMBL/GenBank/DDBJ whole genome shotgun (WGS) entry which is preliminary data.</text>
</comment>
<dbReference type="PROSITE" id="PS50878">
    <property type="entry name" value="RT_POL"/>
    <property type="match status" value="1"/>
</dbReference>